<feature type="domain" description="4Fe-4S ferredoxin-type" evidence="15">
    <location>
        <begin position="188"/>
        <end position="217"/>
    </location>
</feature>
<dbReference type="PROSITE" id="PS51839">
    <property type="entry name" value="4FE4S_HC3"/>
    <property type="match status" value="1"/>
</dbReference>
<sequence length="239" mass="26582">MLKDKVRVKTFKIDDMDVTGRSDATILEVARDHGIKIPTLCHLEGLSSVGSCRICLVEVKGSKNLVPACTSKIKEGMEVITNSEKIASHRKMVLSMIFAERTHTCSVCVSNGHCELQDQAIELGLEHSYVPYIHKHFEIDASHKDYVYDPNRCILCTRCVRVCDEVEGAHALDIFGRGIDSKIIHDMDEPWAQSESCTSCGKCVQVCPTGALFEKGLSATEMVKRKNIVTNLIQARNDK</sequence>
<dbReference type="EMBL" id="PDKK01000007">
    <property type="protein sequence ID" value="RXK05136.1"/>
    <property type="molecule type" value="Genomic_DNA"/>
</dbReference>
<keyword evidence="4" id="KW-0004">4Fe-4S</keyword>
<dbReference type="CDD" id="cd00207">
    <property type="entry name" value="fer2"/>
    <property type="match status" value="1"/>
</dbReference>
<comment type="subcellular location">
    <subcellularLocation>
        <location evidence="2">Membrane</location>
    </subcellularLocation>
</comment>
<dbReference type="FunFam" id="3.30.70.20:FF:000035">
    <property type="entry name" value="Iron hydrogenase 1"/>
    <property type="match status" value="1"/>
</dbReference>
<dbReference type="InterPro" id="IPR016214">
    <property type="entry name" value="NAD-red_Hydgase_HoxS_gsu"/>
</dbReference>
<dbReference type="GO" id="GO:0051539">
    <property type="term" value="F:4 iron, 4 sulfur cluster binding"/>
    <property type="evidence" value="ECO:0007669"/>
    <property type="project" value="UniProtKB-KW"/>
</dbReference>
<dbReference type="OrthoDB" id="9810782at2"/>
<dbReference type="Pfam" id="PF13510">
    <property type="entry name" value="Fer2_4"/>
    <property type="match status" value="1"/>
</dbReference>
<evidence type="ECO:0000256" key="9">
    <source>
        <dbReference type="ARBA" id="ARBA00023004"/>
    </source>
</evidence>
<evidence type="ECO:0000256" key="3">
    <source>
        <dbReference type="ARBA" id="ARBA00005404"/>
    </source>
</evidence>
<keyword evidence="18" id="KW-1185">Reference proteome</keyword>
<feature type="domain" description="4Fe-4S ferredoxin-type" evidence="15">
    <location>
        <begin position="144"/>
        <end position="175"/>
    </location>
</feature>
<evidence type="ECO:0000256" key="11">
    <source>
        <dbReference type="ARBA" id="ARBA00023027"/>
    </source>
</evidence>
<dbReference type="PROSITE" id="PS51085">
    <property type="entry name" value="2FE2S_FER_2"/>
    <property type="match status" value="1"/>
</dbReference>
<dbReference type="InterPro" id="IPR017900">
    <property type="entry name" value="4Fe4S_Fe_S_CS"/>
</dbReference>
<dbReference type="SMART" id="SM00929">
    <property type="entry name" value="NADH-G_4Fe-4S_3"/>
    <property type="match status" value="1"/>
</dbReference>
<dbReference type="Pfam" id="PF10588">
    <property type="entry name" value="NADH-G_4Fe-4S_3"/>
    <property type="match status" value="1"/>
</dbReference>
<dbReference type="PANTHER" id="PTHR24960">
    <property type="entry name" value="PHOTOSYSTEM I IRON-SULFUR CENTER-RELATED"/>
    <property type="match status" value="1"/>
</dbReference>
<dbReference type="InterPro" id="IPR050157">
    <property type="entry name" value="PSI_iron-sulfur_center"/>
</dbReference>
<evidence type="ECO:0000259" key="16">
    <source>
        <dbReference type="PROSITE" id="PS51839"/>
    </source>
</evidence>
<gene>
    <name evidence="17" type="ORF">CRV07_08960</name>
</gene>
<dbReference type="GO" id="GO:0046872">
    <property type="term" value="F:metal ion binding"/>
    <property type="evidence" value="ECO:0007669"/>
    <property type="project" value="UniProtKB-KW"/>
</dbReference>
<dbReference type="InterPro" id="IPR017896">
    <property type="entry name" value="4Fe4S_Fe-S-bd"/>
</dbReference>
<reference evidence="17 18" key="1">
    <citation type="submission" date="2017-10" db="EMBL/GenBank/DDBJ databases">
        <title>Genomics of the genus Arcobacter.</title>
        <authorList>
            <person name="Perez-Cataluna A."/>
            <person name="Figueras M.J."/>
        </authorList>
    </citation>
    <scope>NUCLEOTIDE SEQUENCE [LARGE SCALE GENOMIC DNA]</scope>
    <source>
        <strain evidence="17 18">CECT 8441</strain>
    </source>
</reference>
<keyword evidence="11" id="KW-0520">NAD</keyword>
<dbReference type="Gene3D" id="3.10.20.740">
    <property type="match status" value="1"/>
</dbReference>
<protein>
    <submittedName>
        <fullName evidence="17">Bidirectional hydrogenase complex protein HoxU</fullName>
    </submittedName>
</protein>
<dbReference type="GO" id="GO:0051537">
    <property type="term" value="F:2 iron, 2 sulfur cluster binding"/>
    <property type="evidence" value="ECO:0007669"/>
    <property type="project" value="UniProtKB-KW"/>
</dbReference>
<organism evidence="17 18">
    <name type="scientific">Halarcobacter ebronensis</name>
    <dbReference type="NCBI Taxonomy" id="1462615"/>
    <lineage>
        <taxon>Bacteria</taxon>
        <taxon>Pseudomonadati</taxon>
        <taxon>Campylobacterota</taxon>
        <taxon>Epsilonproteobacteria</taxon>
        <taxon>Campylobacterales</taxon>
        <taxon>Arcobacteraceae</taxon>
        <taxon>Halarcobacter</taxon>
    </lineage>
</organism>
<evidence type="ECO:0000256" key="12">
    <source>
        <dbReference type="ARBA" id="ARBA00023136"/>
    </source>
</evidence>
<evidence type="ECO:0000256" key="5">
    <source>
        <dbReference type="ARBA" id="ARBA00022714"/>
    </source>
</evidence>
<evidence type="ECO:0000256" key="4">
    <source>
        <dbReference type="ARBA" id="ARBA00022485"/>
    </source>
</evidence>
<dbReference type="PROSITE" id="PS00198">
    <property type="entry name" value="4FE4S_FER_1"/>
    <property type="match status" value="1"/>
</dbReference>
<dbReference type="Proteomes" id="UP000289758">
    <property type="component" value="Unassembled WGS sequence"/>
</dbReference>
<feature type="domain" description="2Fe-2S ferredoxin-type" evidence="14">
    <location>
        <begin position="4"/>
        <end position="85"/>
    </location>
</feature>
<dbReference type="SUPFAM" id="SSF54292">
    <property type="entry name" value="2Fe-2S ferredoxin-like"/>
    <property type="match status" value="1"/>
</dbReference>
<keyword evidence="9" id="KW-0408">Iron</keyword>
<dbReference type="InterPro" id="IPR001041">
    <property type="entry name" value="2Fe-2S_ferredoxin-type"/>
</dbReference>
<dbReference type="InterPro" id="IPR019574">
    <property type="entry name" value="NADH_UbQ_OxRdtase_Gsu_4Fe4S-bd"/>
</dbReference>
<proteinExistence type="inferred from homology"/>
<comment type="caution">
    <text evidence="17">The sequence shown here is derived from an EMBL/GenBank/DDBJ whole genome shotgun (WGS) entry which is preliminary data.</text>
</comment>
<keyword evidence="7" id="KW-0677">Repeat</keyword>
<keyword evidence="8" id="KW-1278">Translocase</keyword>
<keyword evidence="17" id="KW-0371">Homeobox</keyword>
<accession>A0A4Q1AMT8</accession>
<evidence type="ECO:0000313" key="18">
    <source>
        <dbReference type="Proteomes" id="UP000289758"/>
    </source>
</evidence>
<dbReference type="RefSeq" id="WP_129087371.1">
    <property type="nucleotide sequence ID" value="NZ_CP053836.1"/>
</dbReference>
<evidence type="ECO:0000256" key="7">
    <source>
        <dbReference type="ARBA" id="ARBA00022737"/>
    </source>
</evidence>
<feature type="domain" description="4Fe-4S His(Cys)3-ligated-type" evidence="16">
    <location>
        <begin position="85"/>
        <end position="124"/>
    </location>
</feature>
<comment type="cofactor">
    <cofactor evidence="13">
        <name>[2Fe-2S] cluster</name>
        <dbReference type="ChEBI" id="CHEBI:190135"/>
    </cofactor>
</comment>
<dbReference type="NCBIfam" id="NF005745">
    <property type="entry name" value="PRK07569.1"/>
    <property type="match status" value="1"/>
</dbReference>
<dbReference type="Gene3D" id="3.30.70.20">
    <property type="match status" value="1"/>
</dbReference>
<keyword evidence="5" id="KW-0001">2Fe-2S</keyword>
<dbReference type="PROSITE" id="PS51379">
    <property type="entry name" value="4FE4S_FER_2"/>
    <property type="match status" value="2"/>
</dbReference>
<dbReference type="SUPFAM" id="SSF54862">
    <property type="entry name" value="4Fe-4S ferredoxins"/>
    <property type="match status" value="1"/>
</dbReference>
<evidence type="ECO:0000313" key="17">
    <source>
        <dbReference type="EMBL" id="RXK05136.1"/>
    </source>
</evidence>
<dbReference type="GO" id="GO:0016020">
    <property type="term" value="C:membrane"/>
    <property type="evidence" value="ECO:0007669"/>
    <property type="project" value="UniProtKB-SubCell"/>
</dbReference>
<evidence type="ECO:0000259" key="15">
    <source>
        <dbReference type="PROSITE" id="PS51379"/>
    </source>
</evidence>
<evidence type="ECO:0000256" key="1">
    <source>
        <dbReference type="ARBA" id="ARBA00001966"/>
    </source>
</evidence>
<evidence type="ECO:0000256" key="10">
    <source>
        <dbReference type="ARBA" id="ARBA00023014"/>
    </source>
</evidence>
<dbReference type="GO" id="GO:0003677">
    <property type="term" value="F:DNA binding"/>
    <property type="evidence" value="ECO:0007669"/>
    <property type="project" value="UniProtKB-KW"/>
</dbReference>
<dbReference type="AlphaFoldDB" id="A0A4Q1AMT8"/>
<keyword evidence="10" id="KW-0411">Iron-sulfur</keyword>
<evidence type="ECO:0000256" key="8">
    <source>
        <dbReference type="ARBA" id="ARBA00022967"/>
    </source>
</evidence>
<dbReference type="PIRSF" id="PIRSF000309">
    <property type="entry name" value="NAD_red_hyd_HoxU"/>
    <property type="match status" value="1"/>
</dbReference>
<dbReference type="InterPro" id="IPR054351">
    <property type="entry name" value="NADH_UbQ_OxRdtase_ferredoxin"/>
</dbReference>
<keyword evidence="6" id="KW-0479">Metal-binding</keyword>
<keyword evidence="12" id="KW-0472">Membrane</keyword>
<dbReference type="Pfam" id="PF22117">
    <property type="entry name" value="Fer4_Nqo3"/>
    <property type="match status" value="1"/>
</dbReference>
<dbReference type="InterPro" id="IPR036010">
    <property type="entry name" value="2Fe-2S_ferredoxin-like_sf"/>
</dbReference>
<comment type="cofactor">
    <cofactor evidence="1">
        <name>[4Fe-4S] cluster</name>
        <dbReference type="ChEBI" id="CHEBI:49883"/>
    </cofactor>
</comment>
<dbReference type="FunFam" id="3.10.20.740:FF:000004">
    <property type="entry name" value="NADH-quinone oxidoreductase"/>
    <property type="match status" value="1"/>
</dbReference>
<comment type="similarity">
    <text evidence="3">Belongs to the complex I 75 kDa subunit family.</text>
</comment>
<name>A0A4Q1AMT8_9BACT</name>
<dbReference type="PANTHER" id="PTHR24960:SF84">
    <property type="entry name" value="HYDROGENASE SUBUNIT"/>
    <property type="match status" value="1"/>
</dbReference>
<dbReference type="GO" id="GO:0016491">
    <property type="term" value="F:oxidoreductase activity"/>
    <property type="evidence" value="ECO:0007669"/>
    <property type="project" value="InterPro"/>
</dbReference>
<evidence type="ECO:0000259" key="14">
    <source>
        <dbReference type="PROSITE" id="PS51085"/>
    </source>
</evidence>
<evidence type="ECO:0000256" key="2">
    <source>
        <dbReference type="ARBA" id="ARBA00004370"/>
    </source>
</evidence>
<evidence type="ECO:0000256" key="13">
    <source>
        <dbReference type="ARBA" id="ARBA00034078"/>
    </source>
</evidence>
<evidence type="ECO:0000256" key="6">
    <source>
        <dbReference type="ARBA" id="ARBA00022723"/>
    </source>
</evidence>